<evidence type="ECO:0000256" key="1">
    <source>
        <dbReference type="SAM" id="Phobius"/>
    </source>
</evidence>
<dbReference type="AlphaFoldDB" id="A0A2P2INB1"/>
<reference evidence="2" key="1">
    <citation type="submission" date="2018-02" db="EMBL/GenBank/DDBJ databases">
        <title>Rhizophora mucronata_Transcriptome.</title>
        <authorList>
            <person name="Meera S.P."/>
            <person name="Sreeshan A."/>
            <person name="Augustine A."/>
        </authorList>
    </citation>
    <scope>NUCLEOTIDE SEQUENCE</scope>
    <source>
        <tissue evidence="2">Leaf</tissue>
    </source>
</reference>
<dbReference type="EMBL" id="GGEC01002217">
    <property type="protein sequence ID" value="MBW82700.1"/>
    <property type="molecule type" value="Transcribed_RNA"/>
</dbReference>
<name>A0A2P2INB1_RHIMU</name>
<evidence type="ECO:0000313" key="2">
    <source>
        <dbReference type="EMBL" id="MBW82700.1"/>
    </source>
</evidence>
<organism evidence="2">
    <name type="scientific">Rhizophora mucronata</name>
    <name type="common">Asiatic mangrove</name>
    <dbReference type="NCBI Taxonomy" id="61149"/>
    <lineage>
        <taxon>Eukaryota</taxon>
        <taxon>Viridiplantae</taxon>
        <taxon>Streptophyta</taxon>
        <taxon>Embryophyta</taxon>
        <taxon>Tracheophyta</taxon>
        <taxon>Spermatophyta</taxon>
        <taxon>Magnoliopsida</taxon>
        <taxon>eudicotyledons</taxon>
        <taxon>Gunneridae</taxon>
        <taxon>Pentapetalae</taxon>
        <taxon>rosids</taxon>
        <taxon>fabids</taxon>
        <taxon>Malpighiales</taxon>
        <taxon>Rhizophoraceae</taxon>
        <taxon>Rhizophora</taxon>
    </lineage>
</organism>
<accession>A0A2P2INB1</accession>
<feature type="transmembrane region" description="Helical" evidence="1">
    <location>
        <begin position="15"/>
        <end position="42"/>
    </location>
</feature>
<keyword evidence="1" id="KW-0812">Transmembrane</keyword>
<keyword evidence="1" id="KW-1133">Transmembrane helix</keyword>
<proteinExistence type="predicted"/>
<keyword evidence="1" id="KW-0472">Membrane</keyword>
<protein>
    <submittedName>
        <fullName evidence="2">Uncharacterized protein MANES_08G117800</fullName>
    </submittedName>
</protein>
<sequence length="44" mass="5268">MYGRHLDKLQVLQPLFLLLIHLLLLLRIVASFGHYFLFFILVEN</sequence>